<protein>
    <submittedName>
        <fullName evidence="2">Uncharacterized protein</fullName>
    </submittedName>
</protein>
<organism evidence="2 3">
    <name type="scientific">Intestinibaculum porci</name>
    <dbReference type="NCBI Taxonomy" id="2487118"/>
    <lineage>
        <taxon>Bacteria</taxon>
        <taxon>Bacillati</taxon>
        <taxon>Bacillota</taxon>
        <taxon>Erysipelotrichia</taxon>
        <taxon>Erysipelotrichales</taxon>
        <taxon>Erysipelotrichaceae</taxon>
        <taxon>Intestinibaculum</taxon>
    </lineage>
</organism>
<accession>A0A3G9JBK9</accession>
<keyword evidence="1" id="KW-0472">Membrane</keyword>
<dbReference type="KEGG" id="ebm:SG0102_27260"/>
<keyword evidence="1" id="KW-1133">Transmembrane helix</keyword>
<dbReference type="EMBL" id="AP019309">
    <property type="protein sequence ID" value="BBH27792.1"/>
    <property type="molecule type" value="Genomic_DNA"/>
</dbReference>
<dbReference type="AlphaFoldDB" id="A0A3G9JBK9"/>
<proteinExistence type="predicted"/>
<evidence type="ECO:0000256" key="1">
    <source>
        <dbReference type="SAM" id="Phobius"/>
    </source>
</evidence>
<name>A0A3G9JBK9_9FIRM</name>
<reference evidence="2 3" key="1">
    <citation type="submission" date="2018-11" db="EMBL/GenBank/DDBJ databases">
        <title>Novel Erysipelotrichaceae bacterium isolated from small intestine of a swine.</title>
        <authorList>
            <person name="Kim J.S."/>
            <person name="Choe H."/>
            <person name="Lee Y.R."/>
            <person name="Kim K.M."/>
            <person name="Park D.S."/>
        </authorList>
    </citation>
    <scope>NUCLEOTIDE SEQUENCE [LARGE SCALE GENOMIC DNA]</scope>
    <source>
        <strain evidence="2 3">SG0102</strain>
    </source>
</reference>
<gene>
    <name evidence="2" type="ORF">SG0102_27260</name>
</gene>
<dbReference type="InterPro" id="IPR011990">
    <property type="entry name" value="TPR-like_helical_dom_sf"/>
</dbReference>
<evidence type="ECO:0000313" key="2">
    <source>
        <dbReference type="EMBL" id="BBH27792.1"/>
    </source>
</evidence>
<dbReference type="Gene3D" id="1.25.40.10">
    <property type="entry name" value="Tetratricopeptide repeat domain"/>
    <property type="match status" value="1"/>
</dbReference>
<sequence>MFLYFKDLRIHFIVSSLLGGVVVGCVAYIIMRLLFVPVAACVLIALSYMLLWTIFRRTMVERRGSERFMAATRLRMDECRLQDYLHFYEILLSQNKEKRRQRRILLNMSTGYLEIGEDAQAKAILDELTAYFAMHTANTNKIVYFDNMVTYYLHMRDLEAAKKVMVMYKQTLNDPALSRQIKAFHNPLYEDKEAWIKLLEGKADEVLDFYLDLLEASPHQLTKVHAHDMLAIIYRQLNRPDLALASKVYLIKYGGDLACAKRARLEMNNAGT</sequence>
<feature type="transmembrane region" description="Helical" evidence="1">
    <location>
        <begin position="12"/>
        <end position="30"/>
    </location>
</feature>
<evidence type="ECO:0000313" key="3">
    <source>
        <dbReference type="Proteomes" id="UP000268059"/>
    </source>
</evidence>
<dbReference type="InParanoid" id="A0A3G9JBK9"/>
<dbReference type="Proteomes" id="UP000268059">
    <property type="component" value="Chromosome"/>
</dbReference>
<dbReference type="PROSITE" id="PS51257">
    <property type="entry name" value="PROKAR_LIPOPROTEIN"/>
    <property type="match status" value="1"/>
</dbReference>
<keyword evidence="3" id="KW-1185">Reference proteome</keyword>
<keyword evidence="1" id="KW-0812">Transmembrane</keyword>
<feature type="transmembrane region" description="Helical" evidence="1">
    <location>
        <begin position="36"/>
        <end position="55"/>
    </location>
</feature>